<evidence type="ECO:0000313" key="1">
    <source>
        <dbReference type="EMBL" id="MCP1170038.1"/>
    </source>
</evidence>
<organism evidence="1 2">
    <name type="scientific">Limimaricola litoreus</name>
    <dbReference type="NCBI Taxonomy" id="2955316"/>
    <lineage>
        <taxon>Bacteria</taxon>
        <taxon>Pseudomonadati</taxon>
        <taxon>Pseudomonadota</taxon>
        <taxon>Alphaproteobacteria</taxon>
        <taxon>Rhodobacterales</taxon>
        <taxon>Paracoccaceae</taxon>
        <taxon>Limimaricola</taxon>
    </lineage>
</organism>
<keyword evidence="2" id="KW-1185">Reference proteome</keyword>
<dbReference type="Pfam" id="PF03567">
    <property type="entry name" value="Sulfotransfer_2"/>
    <property type="match status" value="1"/>
</dbReference>
<dbReference type="InterPro" id="IPR027417">
    <property type="entry name" value="P-loop_NTPase"/>
</dbReference>
<dbReference type="Proteomes" id="UP001139477">
    <property type="component" value="Unassembled WGS sequence"/>
</dbReference>
<dbReference type="GO" id="GO:0016020">
    <property type="term" value="C:membrane"/>
    <property type="evidence" value="ECO:0007669"/>
    <property type="project" value="InterPro"/>
</dbReference>
<dbReference type="Gene3D" id="3.40.50.300">
    <property type="entry name" value="P-loop containing nucleotide triphosphate hydrolases"/>
    <property type="match status" value="1"/>
</dbReference>
<name>A0A9X2JPV8_9RHOB</name>
<dbReference type="AlphaFoldDB" id="A0A9X2JPV8"/>
<proteinExistence type="predicted"/>
<protein>
    <submittedName>
        <fullName evidence="1">Sulfotransferase family protein</fullName>
    </submittedName>
</protein>
<dbReference type="RefSeq" id="WP_253334274.1">
    <property type="nucleotide sequence ID" value="NZ_JAMYXC010000259.1"/>
</dbReference>
<dbReference type="EMBL" id="JAMYXC010000259">
    <property type="protein sequence ID" value="MCP1170038.1"/>
    <property type="molecule type" value="Genomic_DNA"/>
</dbReference>
<dbReference type="GO" id="GO:0008146">
    <property type="term" value="F:sulfotransferase activity"/>
    <property type="evidence" value="ECO:0007669"/>
    <property type="project" value="InterPro"/>
</dbReference>
<sequence>MPLFVIGSLRVYFAHCPKAGGSSLESFLSAHSESIKLLDRGWNKEWRQKSISRVDGSSSPQHLSWEEASARIGTRPDIMFTVVRDPVERIISEYRYQRAKKHLYPRLRFGSFSSWLEIVLAASRYAPNLCDNHIRPQVDFVPDANIEVFNLEDGFDHVLAYLSRTVGTPRNGTIPHELKSTKVSRPLITRQDAQLIHEYYQADYRRFGYSPPDLGTLPNDRKRGARKIAAKFLARPIAALYQAGRL</sequence>
<accession>A0A9X2JPV8</accession>
<dbReference type="SUPFAM" id="SSF52540">
    <property type="entry name" value="P-loop containing nucleoside triphosphate hydrolases"/>
    <property type="match status" value="1"/>
</dbReference>
<evidence type="ECO:0000313" key="2">
    <source>
        <dbReference type="Proteomes" id="UP001139477"/>
    </source>
</evidence>
<reference evidence="1" key="1">
    <citation type="submission" date="2022-06" db="EMBL/GenBank/DDBJ databases">
        <title>Limimaricola sediminis sp. nov., isolated from an intertidal sediment.</title>
        <authorList>
            <person name="Shao X."/>
        </authorList>
    </citation>
    <scope>NUCLEOTIDE SEQUENCE</scope>
    <source>
        <strain evidence="1">ASW11-118</strain>
    </source>
</reference>
<dbReference type="InterPro" id="IPR005331">
    <property type="entry name" value="Sulfotransferase"/>
</dbReference>
<gene>
    <name evidence="1" type="ORF">NHG85_16165</name>
</gene>
<comment type="caution">
    <text evidence="1">The sequence shown here is derived from an EMBL/GenBank/DDBJ whole genome shotgun (WGS) entry which is preliminary data.</text>
</comment>